<evidence type="ECO:0000256" key="1">
    <source>
        <dbReference type="SAM" id="MobiDB-lite"/>
    </source>
</evidence>
<dbReference type="AlphaFoldDB" id="A0A411Z1J8"/>
<dbReference type="EMBL" id="QWEY01000006">
    <property type="protein sequence ID" value="RGP36937.1"/>
    <property type="molecule type" value="Genomic_DNA"/>
</dbReference>
<feature type="compositionally biased region" description="Basic and acidic residues" evidence="1">
    <location>
        <begin position="631"/>
        <end position="640"/>
    </location>
</feature>
<evidence type="ECO:0000313" key="3">
    <source>
        <dbReference type="EMBL" id="RGP36937.1"/>
    </source>
</evidence>
<sequence>MTTQTHSLALKIDAEAAKAGSRVFVAAVTAVKKAVHDLDRQADGTFAKLANHRPQFDVSPLTRATTEAQKLGTAISGAGNASDRAAQMIQRTALASASAVRMAEQATQRLALRMDDLGDTQGLASLNNALAQMKASLLGATSTLDVRKSKSGFDDVRSSLLQTTVASERLRGEQAQLAREMLETNRASTSQAASLESLRSKYDSVFATSRQYATALSEIQTLEDAGAVSAQRAAQMRDRAAQSILAAGGANDRFAASARTSGHETAYLAAQFNDIGVMMAAGQNPFILALQQGTQVSQMLNQMGGKTAILRGLASGFMSMINPVSLITIGVIAAGAAIVQWMTSGSEATKSFADSLSDAESKISTITRSTATLAGAKLGSLAEGYGRVNAELKIHLERLGQIAQLEALSANRNTIQALEDEVTGGWITSDIDDVRIALNTTNDGARIFLGLLKQVKEARTFQEQTDAISKARKWLESTGTTLDRAEGSALNLLMGLIKSEDAALKLLHASEESASAIAGAVNQTAAWANMMAAVKMQIDAIGSSLAAIGGGAISAASKRVEIEALSRGESLRGAEIARIRHDNELKLGARTQAANARGGIAGWAESQLINMERFALEENIRLDDQLSAQREAARKRETSTKKSGGGRVEALGDESRQLSKISKQLNDRIFGLNRENAALNLLIEGKARTKEGAEAMAMALELNKGKLDAATEATIRAYEANVLLNEQLQRDAKDPFREYIQGLPSVMESTKQLKLEMAQVLEGGINDLFMGEFDTKKLVDGLRRSLAQMLAQRSMKMLFGNMFDSSGIEMASASGARQMQSGIVMGAQQGAQMFAAALSGAAIPAGGGGGMGGGFGLIGGLFSLFGFAEGGYSDRPGMSVHHVSPAAFRNAPHYKEGTSNTSGIPAVLHPNEAVVPLTKGRKIPVDASGLEEAAPGAAPHFTMGDVHVEIKTEKSIEDPATAAQAAKNVAEMIKQQVSMQMAEAAQYGGLMNPRGT</sequence>
<reference evidence="3 4" key="1">
    <citation type="submission" date="2018-08" db="EMBL/GenBank/DDBJ databases">
        <title>Flavobacterium tibetense sp. nov., isolated from a wetland YonghuCo on Tibetan Plateau.</title>
        <authorList>
            <person name="Phurbu D."/>
            <person name="Lu H."/>
            <person name="Xing P."/>
        </authorList>
    </citation>
    <scope>NUCLEOTIDE SEQUENCE [LARGE SCALE GENOMIC DNA]</scope>
    <source>
        <strain evidence="3 4">DJC</strain>
    </source>
</reference>
<dbReference type="Proteomes" id="UP000284547">
    <property type="component" value="Unassembled WGS sequence"/>
</dbReference>
<dbReference type="Pfam" id="PF06791">
    <property type="entry name" value="TMP_2"/>
    <property type="match status" value="1"/>
</dbReference>
<accession>A0A411Z1J8</accession>
<name>A0A411Z1J8_9RHOB</name>
<dbReference type="RefSeq" id="WP_118152630.1">
    <property type="nucleotide sequence ID" value="NZ_QWEY01000006.1"/>
</dbReference>
<protein>
    <recommendedName>
        <fullName evidence="2">Bacteriophage tail tape measure N-terminal domain-containing protein</fullName>
    </recommendedName>
</protein>
<organism evidence="3 4">
    <name type="scientific">Pseudotabrizicola alkalilacus</name>
    <dbReference type="NCBI Taxonomy" id="2305252"/>
    <lineage>
        <taxon>Bacteria</taxon>
        <taxon>Pseudomonadati</taxon>
        <taxon>Pseudomonadota</taxon>
        <taxon>Alphaproteobacteria</taxon>
        <taxon>Rhodobacterales</taxon>
        <taxon>Paracoccaceae</taxon>
        <taxon>Pseudotabrizicola</taxon>
    </lineage>
</organism>
<gene>
    <name evidence="3" type="ORF">D1012_12360</name>
</gene>
<feature type="region of interest" description="Disordered" evidence="1">
    <location>
        <begin position="631"/>
        <end position="653"/>
    </location>
</feature>
<dbReference type="OrthoDB" id="7710249at2"/>
<feature type="domain" description="Bacteriophage tail tape measure N-terminal" evidence="2">
    <location>
        <begin position="252"/>
        <end position="356"/>
    </location>
</feature>
<comment type="caution">
    <text evidence="3">The sequence shown here is derived from an EMBL/GenBank/DDBJ whole genome shotgun (WGS) entry which is preliminary data.</text>
</comment>
<dbReference type="InterPro" id="IPR009628">
    <property type="entry name" value="Phage_tape_measure_N"/>
</dbReference>
<evidence type="ECO:0000313" key="4">
    <source>
        <dbReference type="Proteomes" id="UP000284547"/>
    </source>
</evidence>
<keyword evidence="4" id="KW-1185">Reference proteome</keyword>
<evidence type="ECO:0000259" key="2">
    <source>
        <dbReference type="Pfam" id="PF06791"/>
    </source>
</evidence>
<proteinExistence type="predicted"/>